<reference evidence="3" key="1">
    <citation type="journal article" date="2020" name="Stud. Mycol.">
        <title>101 Dothideomycetes genomes: a test case for predicting lifestyles and emergence of pathogens.</title>
        <authorList>
            <person name="Haridas S."/>
            <person name="Albert R."/>
            <person name="Binder M."/>
            <person name="Bloem J."/>
            <person name="Labutti K."/>
            <person name="Salamov A."/>
            <person name="Andreopoulos B."/>
            <person name="Baker S."/>
            <person name="Barry K."/>
            <person name="Bills G."/>
            <person name="Bluhm B."/>
            <person name="Cannon C."/>
            <person name="Castanera R."/>
            <person name="Culley D."/>
            <person name="Daum C."/>
            <person name="Ezra D."/>
            <person name="Gonzalez J."/>
            <person name="Henrissat B."/>
            <person name="Kuo A."/>
            <person name="Liang C."/>
            <person name="Lipzen A."/>
            <person name="Lutzoni F."/>
            <person name="Magnuson J."/>
            <person name="Mondo S."/>
            <person name="Nolan M."/>
            <person name="Ohm R."/>
            <person name="Pangilinan J."/>
            <person name="Park H.-J."/>
            <person name="Ramirez L."/>
            <person name="Alfaro M."/>
            <person name="Sun H."/>
            <person name="Tritt A."/>
            <person name="Yoshinaga Y."/>
            <person name="Zwiers L.-H."/>
            <person name="Turgeon B."/>
            <person name="Goodwin S."/>
            <person name="Spatafora J."/>
            <person name="Crous P."/>
            <person name="Grigoriev I."/>
        </authorList>
    </citation>
    <scope>NUCLEOTIDE SEQUENCE</scope>
    <source>
        <strain evidence="3">CBS 130266</strain>
    </source>
</reference>
<dbReference type="Pfam" id="PF00487">
    <property type="entry name" value="FA_desaturase"/>
    <property type="match status" value="1"/>
</dbReference>
<accession>A0A9P4NXX2</accession>
<evidence type="ECO:0000259" key="2">
    <source>
        <dbReference type="Pfam" id="PF00487"/>
    </source>
</evidence>
<protein>
    <recommendedName>
        <fullName evidence="2">Fatty acid desaturase domain-containing protein</fullName>
    </recommendedName>
</protein>
<keyword evidence="1" id="KW-0812">Transmembrane</keyword>
<keyword evidence="1" id="KW-0472">Membrane</keyword>
<dbReference type="AlphaFoldDB" id="A0A9P4NXX2"/>
<feature type="transmembrane region" description="Helical" evidence="1">
    <location>
        <begin position="317"/>
        <end position="340"/>
    </location>
</feature>
<dbReference type="PANTHER" id="PTHR36459:SF1">
    <property type="entry name" value="FATTY ACID DESATURASE DOMAIN-CONTAINING PROTEIN-RELATED"/>
    <property type="match status" value="1"/>
</dbReference>
<dbReference type="EMBL" id="MU007019">
    <property type="protein sequence ID" value="KAF2433692.1"/>
    <property type="molecule type" value="Genomic_DNA"/>
</dbReference>
<name>A0A9P4NXX2_9PEZI</name>
<evidence type="ECO:0000256" key="1">
    <source>
        <dbReference type="SAM" id="Phobius"/>
    </source>
</evidence>
<dbReference type="InterPro" id="IPR005804">
    <property type="entry name" value="FA_desaturase_dom"/>
</dbReference>
<sequence>MAITPDELIDPQLTGPDLLVLKNLLGDVEKKSSVPIAELGNWDPGFKVVLANNAIANGKANGSFNGVIHNKANGHANIYANGPANGNVDNGTKGSILTTSVSDRSTIEALEALNNPESEGFEPTVFFFWDLPNLPPALQSLLVPYIKFAQTIVRNPTDVVMFTHLLLYFTTSVPSAIYLFRHFTWTHGILHWLMQSWYVGTYTLMRHQHIHMGGVLAKTFPINVFDSIFPYVTDPLLGHTWNSYYYHHVKHHHVEANGPDDLSSTLRYQRDDLLNFLHYVGRFLILIWAELPLYFLSKNQPSKAFRAAFWEWSNLALIVYIATLNFRPALFVLVLPFLVIRCGLMVGNWGQHALVDEIEPDSDFRSSITLIDVASNRFCFNDGYHTSHHLNPRRHWRDHPVSFIKQKERYADEHALVFRNIDYIMITIRLLRKEYEYLARCLVPIGEQIDMTLEDKAEMLRRKTRKFSEEEIKEKFGQKGK</sequence>
<keyword evidence="1" id="KW-1133">Transmembrane helix</keyword>
<organism evidence="3 4">
    <name type="scientific">Tothia fuscella</name>
    <dbReference type="NCBI Taxonomy" id="1048955"/>
    <lineage>
        <taxon>Eukaryota</taxon>
        <taxon>Fungi</taxon>
        <taxon>Dikarya</taxon>
        <taxon>Ascomycota</taxon>
        <taxon>Pezizomycotina</taxon>
        <taxon>Dothideomycetes</taxon>
        <taxon>Pleosporomycetidae</taxon>
        <taxon>Venturiales</taxon>
        <taxon>Cylindrosympodiaceae</taxon>
        <taxon>Tothia</taxon>
    </lineage>
</organism>
<evidence type="ECO:0000313" key="4">
    <source>
        <dbReference type="Proteomes" id="UP000800235"/>
    </source>
</evidence>
<proteinExistence type="predicted"/>
<dbReference type="PANTHER" id="PTHR36459">
    <property type="entry name" value="ORF"/>
    <property type="match status" value="1"/>
</dbReference>
<dbReference type="OrthoDB" id="1470350at2759"/>
<comment type="caution">
    <text evidence="3">The sequence shown here is derived from an EMBL/GenBank/DDBJ whole genome shotgun (WGS) entry which is preliminary data.</text>
</comment>
<feature type="transmembrane region" description="Helical" evidence="1">
    <location>
        <begin position="276"/>
        <end position="297"/>
    </location>
</feature>
<evidence type="ECO:0000313" key="3">
    <source>
        <dbReference type="EMBL" id="KAF2433692.1"/>
    </source>
</evidence>
<dbReference type="Proteomes" id="UP000800235">
    <property type="component" value="Unassembled WGS sequence"/>
</dbReference>
<gene>
    <name evidence="3" type="ORF">EJ08DRAFT_37493</name>
</gene>
<feature type="domain" description="Fatty acid desaturase" evidence="2">
    <location>
        <begin position="196"/>
        <end position="400"/>
    </location>
</feature>
<dbReference type="GO" id="GO:0006629">
    <property type="term" value="P:lipid metabolic process"/>
    <property type="evidence" value="ECO:0007669"/>
    <property type="project" value="InterPro"/>
</dbReference>
<keyword evidence="4" id="KW-1185">Reference proteome</keyword>
<feature type="transmembrane region" description="Helical" evidence="1">
    <location>
        <begin position="159"/>
        <end position="180"/>
    </location>
</feature>